<gene>
    <name evidence="1" type="ORF">BP6252_01553</name>
</gene>
<evidence type="ECO:0000313" key="2">
    <source>
        <dbReference type="Proteomes" id="UP000256645"/>
    </source>
</evidence>
<evidence type="ECO:0000313" key="1">
    <source>
        <dbReference type="EMBL" id="RDW89521.1"/>
    </source>
</evidence>
<dbReference type="Proteomes" id="UP000256645">
    <property type="component" value="Unassembled WGS sequence"/>
</dbReference>
<proteinExistence type="predicted"/>
<keyword evidence="2" id="KW-1185">Reference proteome</keyword>
<comment type="caution">
    <text evidence="1">The sequence shown here is derived from an EMBL/GenBank/DDBJ whole genome shotgun (WGS) entry which is preliminary data.</text>
</comment>
<organism evidence="1 2">
    <name type="scientific">Coleophoma cylindrospora</name>
    <dbReference type="NCBI Taxonomy" id="1849047"/>
    <lineage>
        <taxon>Eukaryota</taxon>
        <taxon>Fungi</taxon>
        <taxon>Dikarya</taxon>
        <taxon>Ascomycota</taxon>
        <taxon>Pezizomycotina</taxon>
        <taxon>Leotiomycetes</taxon>
        <taxon>Helotiales</taxon>
        <taxon>Dermateaceae</taxon>
        <taxon>Coleophoma</taxon>
    </lineage>
</organism>
<sequence>MPEKTYVRSPNNDYEPNKNIKLGHIWRNPRDPATFIGSPLPIPKGLINRNYKKDWTVDLSKGSKVKLAIRALIGNLPVGTDNSIDWNHIDDGNFKMPIMETESFEPDPNYVKNSVKAVSQEMLKSGTRLYMITGVKVAYDGEGTTTQERGIGVTSDIGVNTEMAVNVGAKFEFRTSARNNEGFSGTGAFVIAYRLREVYYKKGILETKPYNKGAVLSDGMESSQQSPDETQFVIESTRLGPSDVKPRDADAYNFIDDEGEECELVI</sequence>
<dbReference type="OrthoDB" id="4500473at2759"/>
<protein>
    <submittedName>
        <fullName evidence="1">Uncharacterized protein</fullName>
    </submittedName>
</protein>
<reference evidence="1 2" key="1">
    <citation type="journal article" date="2018" name="IMA Fungus">
        <title>IMA Genome-F 9: Draft genome sequence of Annulohypoxylon stygium, Aspergillus mulundensis, Berkeleyomyces basicola (syn. Thielaviopsis basicola), Ceratocystis smalleyi, two Cercospora beticola strains, Coleophoma cylindrospora, Fusarium fracticaudum, Phialophora cf. hyalina, and Morchella septimelata.</title>
        <authorList>
            <person name="Wingfield B.D."/>
            <person name="Bills G.F."/>
            <person name="Dong Y."/>
            <person name="Huang W."/>
            <person name="Nel W.J."/>
            <person name="Swalarsk-Parry B.S."/>
            <person name="Vaghefi N."/>
            <person name="Wilken P.M."/>
            <person name="An Z."/>
            <person name="de Beer Z.W."/>
            <person name="De Vos L."/>
            <person name="Chen L."/>
            <person name="Duong T.A."/>
            <person name="Gao Y."/>
            <person name="Hammerbacher A."/>
            <person name="Kikkert J.R."/>
            <person name="Li Y."/>
            <person name="Li H."/>
            <person name="Li K."/>
            <person name="Li Q."/>
            <person name="Liu X."/>
            <person name="Ma X."/>
            <person name="Naidoo K."/>
            <person name="Pethybridge S.J."/>
            <person name="Sun J."/>
            <person name="Steenkamp E.T."/>
            <person name="van der Nest M.A."/>
            <person name="van Wyk S."/>
            <person name="Wingfield M.J."/>
            <person name="Xiong C."/>
            <person name="Yue Q."/>
            <person name="Zhang X."/>
        </authorList>
    </citation>
    <scope>NUCLEOTIDE SEQUENCE [LARGE SCALE GENOMIC DNA]</scope>
    <source>
        <strain evidence="1 2">BP6252</strain>
    </source>
</reference>
<dbReference type="AlphaFoldDB" id="A0A3D8STM0"/>
<name>A0A3D8STM0_9HELO</name>
<dbReference type="EMBL" id="PDLM01000001">
    <property type="protein sequence ID" value="RDW89521.1"/>
    <property type="molecule type" value="Genomic_DNA"/>
</dbReference>
<accession>A0A3D8STM0</accession>